<feature type="compositionally biased region" description="Polar residues" evidence="3">
    <location>
        <begin position="201"/>
        <end position="211"/>
    </location>
</feature>
<evidence type="ECO:0000313" key="5">
    <source>
        <dbReference type="EMBL" id="KAK3348326.1"/>
    </source>
</evidence>
<evidence type="ECO:0000256" key="2">
    <source>
        <dbReference type="PROSITE-ProRule" id="PRU00176"/>
    </source>
</evidence>
<feature type="compositionally biased region" description="Polar residues" evidence="3">
    <location>
        <begin position="52"/>
        <end position="83"/>
    </location>
</feature>
<dbReference type="PANTHER" id="PTHR13968">
    <property type="entry name" value="HETEROGENEOUS NUCLEAR RIBONUCLEOPROTEIN"/>
    <property type="match status" value="1"/>
</dbReference>
<name>A0AAE0JIK3_9PEZI</name>
<dbReference type="GeneID" id="87858544"/>
<reference evidence="5" key="1">
    <citation type="journal article" date="2023" name="Mol. Phylogenet. Evol.">
        <title>Genome-scale phylogeny and comparative genomics of the fungal order Sordariales.</title>
        <authorList>
            <person name="Hensen N."/>
            <person name="Bonometti L."/>
            <person name="Westerberg I."/>
            <person name="Brannstrom I.O."/>
            <person name="Guillou S."/>
            <person name="Cros-Aarteil S."/>
            <person name="Calhoun S."/>
            <person name="Haridas S."/>
            <person name="Kuo A."/>
            <person name="Mondo S."/>
            <person name="Pangilinan J."/>
            <person name="Riley R."/>
            <person name="LaButti K."/>
            <person name="Andreopoulos B."/>
            <person name="Lipzen A."/>
            <person name="Chen C."/>
            <person name="Yan M."/>
            <person name="Daum C."/>
            <person name="Ng V."/>
            <person name="Clum A."/>
            <person name="Steindorff A."/>
            <person name="Ohm R.A."/>
            <person name="Martin F."/>
            <person name="Silar P."/>
            <person name="Natvig D.O."/>
            <person name="Lalanne C."/>
            <person name="Gautier V."/>
            <person name="Ament-Velasquez S.L."/>
            <person name="Kruys A."/>
            <person name="Hutchinson M.I."/>
            <person name="Powell A.J."/>
            <person name="Barry K."/>
            <person name="Miller A.N."/>
            <person name="Grigoriev I.V."/>
            <person name="Debuchy R."/>
            <person name="Gladieux P."/>
            <person name="Hiltunen Thoren M."/>
            <person name="Johannesson H."/>
        </authorList>
    </citation>
    <scope>NUCLEOTIDE SEQUENCE</scope>
    <source>
        <strain evidence="5">CBS 560.94</strain>
    </source>
</reference>
<feature type="compositionally biased region" description="Basic and acidic residues" evidence="3">
    <location>
        <begin position="640"/>
        <end position="649"/>
    </location>
</feature>
<dbReference type="InterPro" id="IPR000504">
    <property type="entry name" value="RRM_dom"/>
</dbReference>
<feature type="compositionally biased region" description="Basic and acidic residues" evidence="3">
    <location>
        <begin position="116"/>
        <end position="129"/>
    </location>
</feature>
<sequence length="932" mass="100871">MSGQTPEVVASADLSPLSPKPIALHSTSPTLVPRLQDHAAAIDAVVEELTNQLTNPNLTSQPSYNSYTSPTMPEPVQESSDVSDTIVVAGEYSEDDDDSLDAYDEDGQEQEQDNEQGDKPETGNDDYAHTFDSPTDQGEGEADEAQPDVSKASETMMNDSSTPDPSKTQPSTAPTSDPSSSPPAIVTSQTQPHSEAEPLPAQTNESLQSLVAPSDSAPAAPHQHLQSSNPDPVPDAAPNGSSSMAEVPSAPDSGEIQMPDAPPPDVQPSTKDSAAASNSPTPANEDDDTAVDIQKLVDNITARAAASPTTASATSVAAASSKPPATQTSQNGPSTLNVSHSASLPPKPQGGLPAIPPQAHHFHPRPHNSVHAQGSPPSVGPGTPRTAYMSTGGSGIGNEAISSLPPIPPNSFNNTQTQPHASAHNSRHIPGPGNSHISNIYAPASDQDYEKFLADERQYTLEARWEQRFPEGSRIFIGNLSCERVSKREVFDVFSKFGRLAQISLKNAYGFVQYHTIEEGLAAIRGCRDIELGGRAINLEISKKQDRTRKEHPERDRERERERSPDRRLPRDSRIRDRYEARDPGWRRDDYRPGPGRSPSPRRGSRDGRYARDSRDRDFGPGYDSRRSRSPPPVRYYDNGYRRRDDSPHRRVPSSEELDMPFRYGADVPDVQLVLLGDVHKEFVLWVQGVFHSHGLRTNVIYANPRFPREPLVQRQMVEGVHAVSFLDPNSPGKHQLHIRVFTRTATSINFDDYKVTPHQAAALVVDKKRIQPPQPTQPAYPPVNNYGHGYRPEVPPPVSYPYQQHYAIPPAPAPQIQPPAPAQDISSVVGQLNNESLSALLATLTQSQSATQQQPPHPAMPYGAAPAPVAPQAPQIDINALLGNLRSAANPGAPSYGEAPAYGVGSAPPVPTGYDAQQAQKLLDQLRRIAP</sequence>
<feature type="compositionally biased region" description="Acidic residues" evidence="3">
    <location>
        <begin position="92"/>
        <end position="115"/>
    </location>
</feature>
<dbReference type="GO" id="GO:0003723">
    <property type="term" value="F:RNA binding"/>
    <property type="evidence" value="ECO:0007669"/>
    <property type="project" value="UniProtKB-UniRule"/>
</dbReference>
<dbReference type="RefSeq" id="XP_062683408.1">
    <property type="nucleotide sequence ID" value="XM_062821390.1"/>
</dbReference>
<keyword evidence="6" id="KW-1185">Reference proteome</keyword>
<feature type="compositionally biased region" description="Basic and acidic residues" evidence="3">
    <location>
        <begin position="543"/>
        <end position="592"/>
    </location>
</feature>
<evidence type="ECO:0000259" key="4">
    <source>
        <dbReference type="PROSITE" id="PS50102"/>
    </source>
</evidence>
<dbReference type="Pfam" id="PF00076">
    <property type="entry name" value="RRM_1"/>
    <property type="match status" value="1"/>
</dbReference>
<feature type="region of interest" description="Disordered" evidence="3">
    <location>
        <begin position="1"/>
        <end position="29"/>
    </location>
</feature>
<dbReference type="AlphaFoldDB" id="A0AAE0JIK3"/>
<organism evidence="5 6">
    <name type="scientific">Neurospora tetraspora</name>
    <dbReference type="NCBI Taxonomy" id="94610"/>
    <lineage>
        <taxon>Eukaryota</taxon>
        <taxon>Fungi</taxon>
        <taxon>Dikarya</taxon>
        <taxon>Ascomycota</taxon>
        <taxon>Pezizomycotina</taxon>
        <taxon>Sordariomycetes</taxon>
        <taxon>Sordariomycetidae</taxon>
        <taxon>Sordariales</taxon>
        <taxon>Sordariaceae</taxon>
        <taxon>Neurospora</taxon>
    </lineage>
</organism>
<dbReference type="PROSITE" id="PS50102">
    <property type="entry name" value="RRM"/>
    <property type="match status" value="1"/>
</dbReference>
<comment type="caution">
    <text evidence="5">The sequence shown here is derived from an EMBL/GenBank/DDBJ whole genome shotgun (WGS) entry which is preliminary data.</text>
</comment>
<protein>
    <recommendedName>
        <fullName evidence="4">RRM domain-containing protein</fullName>
    </recommendedName>
</protein>
<feature type="compositionally biased region" description="Basic and acidic residues" evidence="3">
    <location>
        <begin position="604"/>
        <end position="627"/>
    </location>
</feature>
<dbReference type="SMART" id="SM00360">
    <property type="entry name" value="RRM"/>
    <property type="match status" value="1"/>
</dbReference>
<accession>A0AAE0JIK3</accession>
<dbReference type="Proteomes" id="UP001278500">
    <property type="component" value="Unassembled WGS sequence"/>
</dbReference>
<evidence type="ECO:0000256" key="3">
    <source>
        <dbReference type="SAM" id="MobiDB-lite"/>
    </source>
</evidence>
<evidence type="ECO:0000313" key="6">
    <source>
        <dbReference type="Proteomes" id="UP001278500"/>
    </source>
</evidence>
<dbReference type="SUPFAM" id="SSF54928">
    <property type="entry name" value="RNA-binding domain, RBD"/>
    <property type="match status" value="1"/>
</dbReference>
<gene>
    <name evidence="5" type="ORF">B0H65DRAFT_172812</name>
</gene>
<dbReference type="PANTHER" id="PTHR13968:SF26">
    <property type="entry name" value="RRM DOMAIN-CONTAINING PROTEIN"/>
    <property type="match status" value="1"/>
</dbReference>
<feature type="compositionally biased region" description="Polar residues" evidence="3">
    <location>
        <begin position="152"/>
        <end position="169"/>
    </location>
</feature>
<reference evidence="5" key="2">
    <citation type="submission" date="2023-06" db="EMBL/GenBank/DDBJ databases">
        <authorList>
            <consortium name="Lawrence Berkeley National Laboratory"/>
            <person name="Haridas S."/>
            <person name="Hensen N."/>
            <person name="Bonometti L."/>
            <person name="Westerberg I."/>
            <person name="Brannstrom I.O."/>
            <person name="Guillou S."/>
            <person name="Cros-Aarteil S."/>
            <person name="Calhoun S."/>
            <person name="Kuo A."/>
            <person name="Mondo S."/>
            <person name="Pangilinan J."/>
            <person name="Riley R."/>
            <person name="Labutti K."/>
            <person name="Andreopoulos B."/>
            <person name="Lipzen A."/>
            <person name="Chen C."/>
            <person name="Yanf M."/>
            <person name="Daum C."/>
            <person name="Ng V."/>
            <person name="Clum A."/>
            <person name="Steindorff A."/>
            <person name="Ohm R."/>
            <person name="Martin F."/>
            <person name="Silar P."/>
            <person name="Natvig D."/>
            <person name="Lalanne C."/>
            <person name="Gautier V."/>
            <person name="Ament-Velasquez S.L."/>
            <person name="Kruys A."/>
            <person name="Hutchinson M.I."/>
            <person name="Powell A.J."/>
            <person name="Barry K."/>
            <person name="Miller A.N."/>
            <person name="Grigoriev I.V."/>
            <person name="Debuchy R."/>
            <person name="Gladieux P."/>
            <person name="Thoren M.H."/>
            <person name="Johannesson H."/>
        </authorList>
    </citation>
    <scope>NUCLEOTIDE SEQUENCE</scope>
    <source>
        <strain evidence="5">CBS 560.94</strain>
    </source>
</reference>
<dbReference type="EMBL" id="JAUEPP010000003">
    <property type="protein sequence ID" value="KAK3348326.1"/>
    <property type="molecule type" value="Genomic_DNA"/>
</dbReference>
<dbReference type="InterPro" id="IPR035979">
    <property type="entry name" value="RBD_domain_sf"/>
</dbReference>
<proteinExistence type="predicted"/>
<keyword evidence="1 2" id="KW-0694">RNA-binding</keyword>
<dbReference type="InterPro" id="IPR012677">
    <property type="entry name" value="Nucleotide-bd_a/b_plait_sf"/>
</dbReference>
<feature type="compositionally biased region" description="Low complexity" evidence="3">
    <location>
        <begin position="593"/>
        <end position="602"/>
    </location>
</feature>
<feature type="region of interest" description="Disordered" evidence="3">
    <location>
        <begin position="543"/>
        <end position="655"/>
    </location>
</feature>
<feature type="compositionally biased region" description="Low complexity" evidence="3">
    <location>
        <begin position="170"/>
        <end position="184"/>
    </location>
</feature>
<feature type="compositionally biased region" description="Low complexity" evidence="3">
    <location>
        <begin position="273"/>
        <end position="283"/>
    </location>
</feature>
<feature type="compositionally biased region" description="Polar residues" evidence="3">
    <location>
        <begin position="410"/>
        <end position="424"/>
    </location>
</feature>
<dbReference type="InterPro" id="IPR051186">
    <property type="entry name" value="RRM_HNRPC/RALY_subfam"/>
</dbReference>
<feature type="compositionally biased region" description="Polar residues" evidence="3">
    <location>
        <begin position="327"/>
        <end position="342"/>
    </location>
</feature>
<feature type="compositionally biased region" description="Low complexity" evidence="3">
    <location>
        <begin position="301"/>
        <end position="326"/>
    </location>
</feature>
<feature type="region of interest" description="Disordered" evidence="3">
    <location>
        <begin position="52"/>
        <end position="430"/>
    </location>
</feature>
<evidence type="ECO:0000256" key="1">
    <source>
        <dbReference type="ARBA" id="ARBA00022884"/>
    </source>
</evidence>
<dbReference type="Gene3D" id="3.30.70.330">
    <property type="match status" value="1"/>
</dbReference>
<feature type="domain" description="RRM" evidence="4">
    <location>
        <begin position="473"/>
        <end position="544"/>
    </location>
</feature>